<dbReference type="Gene3D" id="3.30.530.20">
    <property type="match status" value="1"/>
</dbReference>
<organism evidence="1 2">
    <name type="scientific">Streptomyces bambusae</name>
    <dbReference type="NCBI Taxonomy" id="1550616"/>
    <lineage>
        <taxon>Bacteria</taxon>
        <taxon>Bacillati</taxon>
        <taxon>Actinomycetota</taxon>
        <taxon>Actinomycetes</taxon>
        <taxon>Kitasatosporales</taxon>
        <taxon>Streptomycetaceae</taxon>
        <taxon>Streptomyces</taxon>
    </lineage>
</organism>
<dbReference type="InterPro" id="IPR023393">
    <property type="entry name" value="START-like_dom_sf"/>
</dbReference>
<accession>A0ABS6Z844</accession>
<dbReference type="EMBL" id="WTFF01000077">
    <property type="protein sequence ID" value="MBW5482870.1"/>
    <property type="molecule type" value="Genomic_DNA"/>
</dbReference>
<name>A0ABS6Z844_9ACTN</name>
<comment type="caution">
    <text evidence="1">The sequence shown here is derived from an EMBL/GenBank/DDBJ whole genome shotgun (WGS) entry which is preliminary data.</text>
</comment>
<proteinExistence type="predicted"/>
<evidence type="ECO:0000313" key="2">
    <source>
        <dbReference type="Proteomes" id="UP000812013"/>
    </source>
</evidence>
<keyword evidence="2" id="KW-1185">Reference proteome</keyword>
<dbReference type="Proteomes" id="UP000812013">
    <property type="component" value="Unassembled WGS sequence"/>
</dbReference>
<reference evidence="1 2" key="1">
    <citation type="submission" date="2019-12" db="EMBL/GenBank/DDBJ databases">
        <title>Genome sequence of Streptomyces bambusae.</title>
        <authorList>
            <person name="Bansal K."/>
            <person name="Choksket S."/>
            <person name="Korpole S."/>
            <person name="Patil P.B."/>
        </authorList>
    </citation>
    <scope>NUCLEOTIDE SEQUENCE [LARGE SCALE GENOMIC DNA]</scope>
    <source>
        <strain evidence="1 2">SK60</strain>
    </source>
</reference>
<dbReference type="SUPFAM" id="SSF55961">
    <property type="entry name" value="Bet v1-like"/>
    <property type="match status" value="1"/>
</dbReference>
<sequence length="145" mass="16014">MPAFRIVRRTALPPAHAWVRLTDWERHGAQVPFTRTVIETAPPTHVGTLFTARTGVGRVTVEDRMEVTVWRPPAGADPGLVRLEKHGRAVRGAAEIEVLPLPAGGCEVHWREDLRLFGLPRVLDPVVAAVGRLVFGRALDRLLRG</sequence>
<protein>
    <submittedName>
        <fullName evidence="1">SRPBCC family protein</fullName>
    </submittedName>
</protein>
<dbReference type="RefSeq" id="WP_219667339.1">
    <property type="nucleotide sequence ID" value="NZ_WTFF01000077.1"/>
</dbReference>
<gene>
    <name evidence="1" type="ORF">GPJ59_13515</name>
</gene>
<evidence type="ECO:0000313" key="1">
    <source>
        <dbReference type="EMBL" id="MBW5482870.1"/>
    </source>
</evidence>